<reference evidence="8 9" key="1">
    <citation type="journal article" date="2018" name="Cell">
        <title>The Chara Genome: Secondary Complexity and Implications for Plant Terrestrialization.</title>
        <authorList>
            <person name="Nishiyama T."/>
            <person name="Sakayama H."/>
            <person name="Vries J.D."/>
            <person name="Buschmann H."/>
            <person name="Saint-Marcoux D."/>
            <person name="Ullrich K.K."/>
            <person name="Haas F.B."/>
            <person name="Vanderstraeten L."/>
            <person name="Becker D."/>
            <person name="Lang D."/>
            <person name="Vosolsobe S."/>
            <person name="Rombauts S."/>
            <person name="Wilhelmsson P.K.I."/>
            <person name="Janitza P."/>
            <person name="Kern R."/>
            <person name="Heyl A."/>
            <person name="Rumpler F."/>
            <person name="Villalobos L.I.A.C."/>
            <person name="Clay J.M."/>
            <person name="Skokan R."/>
            <person name="Toyoda A."/>
            <person name="Suzuki Y."/>
            <person name="Kagoshima H."/>
            <person name="Schijlen E."/>
            <person name="Tajeshwar N."/>
            <person name="Catarino B."/>
            <person name="Hetherington A.J."/>
            <person name="Saltykova A."/>
            <person name="Bonnot C."/>
            <person name="Breuninger H."/>
            <person name="Symeonidi A."/>
            <person name="Radhakrishnan G.V."/>
            <person name="Van Nieuwerburgh F."/>
            <person name="Deforce D."/>
            <person name="Chang C."/>
            <person name="Karol K.G."/>
            <person name="Hedrich R."/>
            <person name="Ulvskov P."/>
            <person name="Glockner G."/>
            <person name="Delwiche C.F."/>
            <person name="Petrasek J."/>
            <person name="Van de Peer Y."/>
            <person name="Friml J."/>
            <person name="Beilby M."/>
            <person name="Dolan L."/>
            <person name="Kohara Y."/>
            <person name="Sugano S."/>
            <person name="Fujiyama A."/>
            <person name="Delaux P.-M."/>
            <person name="Quint M."/>
            <person name="TheiBen G."/>
            <person name="Hagemann M."/>
            <person name="Harholt J."/>
            <person name="Dunand C."/>
            <person name="Zachgo S."/>
            <person name="Langdale J."/>
            <person name="Maumus F."/>
            <person name="Straeten D.V.D."/>
            <person name="Gould S.B."/>
            <person name="Rensing S.A."/>
        </authorList>
    </citation>
    <scope>NUCLEOTIDE SEQUENCE [LARGE SCALE GENOMIC DNA]</scope>
    <source>
        <strain evidence="8 9">S276</strain>
    </source>
</reference>
<evidence type="ECO:0000256" key="2">
    <source>
        <dbReference type="ARBA" id="ARBA00022695"/>
    </source>
</evidence>
<evidence type="ECO:0000256" key="1">
    <source>
        <dbReference type="ARBA" id="ARBA00022679"/>
    </source>
</evidence>
<evidence type="ECO:0000313" key="9">
    <source>
        <dbReference type="Proteomes" id="UP000265515"/>
    </source>
</evidence>
<evidence type="ECO:0000256" key="6">
    <source>
        <dbReference type="ARBA" id="ARBA00022918"/>
    </source>
</evidence>
<dbReference type="Gramene" id="GBG64422">
    <property type="protein sequence ID" value="GBG64422"/>
    <property type="gene ID" value="CBR_g44307"/>
</dbReference>
<dbReference type="GO" id="GO:0004519">
    <property type="term" value="F:endonuclease activity"/>
    <property type="evidence" value="ECO:0007669"/>
    <property type="project" value="UniProtKB-KW"/>
</dbReference>
<keyword evidence="3" id="KW-0540">Nuclease</keyword>
<dbReference type="InterPro" id="IPR041373">
    <property type="entry name" value="RT_RNaseH"/>
</dbReference>
<dbReference type="InterPro" id="IPR043502">
    <property type="entry name" value="DNA/RNA_pol_sf"/>
</dbReference>
<dbReference type="CDD" id="cd00303">
    <property type="entry name" value="retropepsin_like"/>
    <property type="match status" value="1"/>
</dbReference>
<dbReference type="OrthoDB" id="5599163at2759"/>
<feature type="domain" description="Reverse transcriptase RNase H-like" evidence="7">
    <location>
        <begin position="377"/>
        <end position="439"/>
    </location>
</feature>
<dbReference type="InterPro" id="IPR021109">
    <property type="entry name" value="Peptidase_aspartic_dom_sf"/>
</dbReference>
<evidence type="ECO:0000256" key="5">
    <source>
        <dbReference type="ARBA" id="ARBA00022801"/>
    </source>
</evidence>
<keyword evidence="4" id="KW-0255">Endonuclease</keyword>
<keyword evidence="9" id="KW-1185">Reference proteome</keyword>
<sequence>MLQASPRLLKGLRQLLTRRRVEIGDNPELPEGEREEEAPQEVANLQRSHGDLEDLEKAFADIRLSLPDREGGEVMRSPPGTKLSFHALLVGKLKIQIGSHHTDALVDGGAEITLIRRDFATIMVCTVSKEVTGSIRGAGGEIPFAGYVTKCAVKAGVRESIWSFQRMTVMEEMDHDIIIGRPWCANVEMIGVHLHGGSCMVDIEDPVTGRGELLRVLGTGGDPPKGKLATWSPSFEDSTRKGAFARMEGMRERVEIMIEEAFNKKEWIKMGLPQKKRRQEDEVVGVMIAEKESEVELGASLPKRKEVRIDVPEIALEIPDVLQLIKALRYHKVGVDSAALAKFEREVKKGYCLNEKLEAGSGKDRQDITVADTTAQDDGERRYSQFKKEVLAILHCLKTFQTYLFGGRFILRIDPTNVAGTLKNYRPIDPTVGRWVGFIWQFDYKIEQIAGIRNKADGLSRVCITSEGMEDAEPIDAFLEYEGRTLAVDNEMMSGGCTSG</sequence>
<evidence type="ECO:0000313" key="8">
    <source>
        <dbReference type="EMBL" id="GBG64422.1"/>
    </source>
</evidence>
<dbReference type="SUPFAM" id="SSF50630">
    <property type="entry name" value="Acid proteases"/>
    <property type="match status" value="1"/>
</dbReference>
<dbReference type="GO" id="GO:0003964">
    <property type="term" value="F:RNA-directed DNA polymerase activity"/>
    <property type="evidence" value="ECO:0007669"/>
    <property type="project" value="UniProtKB-KW"/>
</dbReference>
<dbReference type="AlphaFoldDB" id="A0A388K2Y8"/>
<name>A0A388K2Y8_CHABU</name>
<comment type="caution">
    <text evidence="8">The sequence shown here is derived from an EMBL/GenBank/DDBJ whole genome shotgun (WGS) entry which is preliminary data.</text>
</comment>
<keyword evidence="6" id="KW-0695">RNA-directed DNA polymerase</keyword>
<evidence type="ECO:0000256" key="3">
    <source>
        <dbReference type="ARBA" id="ARBA00022722"/>
    </source>
</evidence>
<keyword evidence="5" id="KW-0378">Hydrolase</keyword>
<keyword evidence="2" id="KW-0548">Nucleotidyltransferase</keyword>
<protein>
    <recommendedName>
        <fullName evidence="7">Reverse transcriptase RNase H-like domain-containing protein</fullName>
    </recommendedName>
</protein>
<dbReference type="Gene3D" id="2.40.70.10">
    <property type="entry name" value="Acid Proteases"/>
    <property type="match status" value="1"/>
</dbReference>
<dbReference type="EMBL" id="BFEA01000050">
    <property type="protein sequence ID" value="GBG64422.1"/>
    <property type="molecule type" value="Genomic_DNA"/>
</dbReference>
<evidence type="ECO:0000256" key="4">
    <source>
        <dbReference type="ARBA" id="ARBA00022759"/>
    </source>
</evidence>
<organism evidence="8 9">
    <name type="scientific">Chara braunii</name>
    <name type="common">Braun's stonewort</name>
    <dbReference type="NCBI Taxonomy" id="69332"/>
    <lineage>
        <taxon>Eukaryota</taxon>
        <taxon>Viridiplantae</taxon>
        <taxon>Streptophyta</taxon>
        <taxon>Charophyceae</taxon>
        <taxon>Charales</taxon>
        <taxon>Characeae</taxon>
        <taxon>Chara</taxon>
    </lineage>
</organism>
<dbReference type="Pfam" id="PF17917">
    <property type="entry name" value="RT_RNaseH"/>
    <property type="match status" value="1"/>
</dbReference>
<dbReference type="SUPFAM" id="SSF56672">
    <property type="entry name" value="DNA/RNA polymerases"/>
    <property type="match status" value="1"/>
</dbReference>
<accession>A0A388K2Y8</accession>
<proteinExistence type="predicted"/>
<keyword evidence="1" id="KW-0808">Transferase</keyword>
<dbReference type="GO" id="GO:0016787">
    <property type="term" value="F:hydrolase activity"/>
    <property type="evidence" value="ECO:0007669"/>
    <property type="project" value="UniProtKB-KW"/>
</dbReference>
<dbReference type="Proteomes" id="UP000265515">
    <property type="component" value="Unassembled WGS sequence"/>
</dbReference>
<evidence type="ECO:0000259" key="7">
    <source>
        <dbReference type="Pfam" id="PF17917"/>
    </source>
</evidence>
<gene>
    <name evidence="8" type="ORF">CBR_g44307</name>
</gene>